<accession>A0ACC2NCG5</accession>
<gene>
    <name evidence="1" type="ORF">QAD02_000103</name>
</gene>
<reference evidence="1" key="1">
    <citation type="submission" date="2023-04" db="EMBL/GenBank/DDBJ databases">
        <title>A chromosome-level genome assembly of the parasitoid wasp Eretmocerus hayati.</title>
        <authorList>
            <person name="Zhong Y."/>
            <person name="Liu S."/>
            <person name="Liu Y."/>
        </authorList>
    </citation>
    <scope>NUCLEOTIDE SEQUENCE</scope>
    <source>
        <strain evidence="1">ZJU_SS_LIU_2023</strain>
    </source>
</reference>
<dbReference type="EMBL" id="CM056743">
    <property type="protein sequence ID" value="KAJ8668844.1"/>
    <property type="molecule type" value="Genomic_DNA"/>
</dbReference>
<name>A0ACC2NCG5_9HYME</name>
<protein>
    <submittedName>
        <fullName evidence="1">Uncharacterized protein</fullName>
    </submittedName>
</protein>
<evidence type="ECO:0000313" key="2">
    <source>
        <dbReference type="Proteomes" id="UP001239111"/>
    </source>
</evidence>
<keyword evidence="2" id="KW-1185">Reference proteome</keyword>
<evidence type="ECO:0000313" key="1">
    <source>
        <dbReference type="EMBL" id="KAJ8668844.1"/>
    </source>
</evidence>
<proteinExistence type="predicted"/>
<comment type="caution">
    <text evidence="1">The sequence shown here is derived from an EMBL/GenBank/DDBJ whole genome shotgun (WGS) entry which is preliminary data.</text>
</comment>
<organism evidence="1 2">
    <name type="scientific">Eretmocerus hayati</name>
    <dbReference type="NCBI Taxonomy" id="131215"/>
    <lineage>
        <taxon>Eukaryota</taxon>
        <taxon>Metazoa</taxon>
        <taxon>Ecdysozoa</taxon>
        <taxon>Arthropoda</taxon>
        <taxon>Hexapoda</taxon>
        <taxon>Insecta</taxon>
        <taxon>Pterygota</taxon>
        <taxon>Neoptera</taxon>
        <taxon>Endopterygota</taxon>
        <taxon>Hymenoptera</taxon>
        <taxon>Apocrita</taxon>
        <taxon>Proctotrupomorpha</taxon>
        <taxon>Chalcidoidea</taxon>
        <taxon>Aphelinidae</taxon>
        <taxon>Aphelininae</taxon>
        <taxon>Eretmocerus</taxon>
    </lineage>
</organism>
<dbReference type="Proteomes" id="UP001239111">
    <property type="component" value="Chromosome 3"/>
</dbReference>
<sequence length="722" mass="82904">MEEDHDHEEVEKDRNVKESRIQANFFYNKSINHLVTIKNAFKWSDDNRLSIVSNNGVFVFDFVPSPMQANPVLNLLQTHINCPESTPGEMYAETIETKIFDWDSRDIRSFLMKPNFTPNFQYTLKASSNIVDVFWSPQDLLCPSRCLLAILTSHGVVELTVSIKHYWISIYDFSSEWIKTVNSDFQAIDSDNLDCKMISTQLERLQATSVAWSPLKTNCDDTPFAYLAIGHRNSEIVVWKIHQVTSDSISADSRLNVEMKFKKKVLPENLKINTMGWIHVDEGQYLLLIGFFDGQLGCLKLQEFEGGITCCPFIISHDADLSPVHDVQLLQQRSNNIEIIVTKEKHLCFLMLNGTGQTMHKEFTLIPGFSITGVSLLDFSTVLVATQDGNLCLVKKITDEGEWTCKSIKNCSIRNDVQYLGVASSKNKILHAVMTSPRYLYDHLVDREPSCINFFYLENSSIENPLTILFREKNLSEYWDCLELVKINALKYNQQPKLPLGMEPDFESMPLQKLKVIYWIMIINETYRKKCFPLEQSDLIEDIELCRHNIFLRFALHYLKILIHKNQLSDLQKLCMHLLVRQFNSYLSPKEKSNNSAIVESMREVMREASKLNLPTEEKCNLCNEVITELNALSCPTGHLISRCAITCLQVTCTRFRSCMTCQEIFHPSLDAELKKVRCLYCDLPAQYKSRNIDPAVLNSKKNLSKKVHIAGSKDLKDDCGD</sequence>